<proteinExistence type="predicted"/>
<keyword evidence="6" id="KW-1185">Reference proteome</keyword>
<keyword evidence="2" id="KW-0238">DNA-binding</keyword>
<evidence type="ECO:0000313" key="5">
    <source>
        <dbReference type="EMBL" id="MEX4009247.1"/>
    </source>
</evidence>
<keyword evidence="1" id="KW-0805">Transcription regulation</keyword>
<evidence type="ECO:0000313" key="6">
    <source>
        <dbReference type="Proteomes" id="UP001559025"/>
    </source>
</evidence>
<dbReference type="InterPro" id="IPR050204">
    <property type="entry name" value="AraC_XylS_family_regulators"/>
</dbReference>
<evidence type="ECO:0000256" key="3">
    <source>
        <dbReference type="ARBA" id="ARBA00023163"/>
    </source>
</evidence>
<dbReference type="InterPro" id="IPR035418">
    <property type="entry name" value="AraC-bd_2"/>
</dbReference>
<dbReference type="PANTHER" id="PTHR46796">
    <property type="entry name" value="HTH-TYPE TRANSCRIPTIONAL ACTIVATOR RHAS-RELATED"/>
    <property type="match status" value="1"/>
</dbReference>
<dbReference type="SUPFAM" id="SSF46689">
    <property type="entry name" value="Homeodomain-like"/>
    <property type="match status" value="1"/>
</dbReference>
<protein>
    <submittedName>
        <fullName evidence="5">Helix-turn-helix domain-containing protein</fullName>
    </submittedName>
</protein>
<name>A0ABV3WX12_9HYPH</name>
<reference evidence="5 6" key="1">
    <citation type="submission" date="2024-01" db="EMBL/GenBank/DDBJ databases">
        <title>New evidence supports the origin of RcGTA from prophage.</title>
        <authorList>
            <person name="Xu Y."/>
            <person name="Liu B."/>
            <person name="Chen F."/>
        </authorList>
    </citation>
    <scope>NUCLEOTIDE SEQUENCE [LARGE SCALE GENOMIC DNA]</scope>
    <source>
        <strain evidence="5 6">CBW1107-2</strain>
    </source>
</reference>
<dbReference type="Proteomes" id="UP001559025">
    <property type="component" value="Unassembled WGS sequence"/>
</dbReference>
<organism evidence="5 6">
    <name type="scientific">Neoaquamicrobium sediminum</name>
    <dbReference type="NCBI Taxonomy" id="1849104"/>
    <lineage>
        <taxon>Bacteria</taxon>
        <taxon>Pseudomonadati</taxon>
        <taxon>Pseudomonadota</taxon>
        <taxon>Alphaproteobacteria</taxon>
        <taxon>Hyphomicrobiales</taxon>
        <taxon>Phyllobacteriaceae</taxon>
        <taxon>Neoaquamicrobium</taxon>
    </lineage>
</organism>
<dbReference type="InterPro" id="IPR018060">
    <property type="entry name" value="HTH_AraC"/>
</dbReference>
<dbReference type="Gene3D" id="1.10.10.60">
    <property type="entry name" value="Homeodomain-like"/>
    <property type="match status" value="1"/>
</dbReference>
<keyword evidence="3" id="KW-0804">Transcription</keyword>
<dbReference type="EMBL" id="JAZHFV010000006">
    <property type="protein sequence ID" value="MEX4009247.1"/>
    <property type="molecule type" value="Genomic_DNA"/>
</dbReference>
<evidence type="ECO:0000256" key="1">
    <source>
        <dbReference type="ARBA" id="ARBA00023015"/>
    </source>
</evidence>
<accession>A0ABV3WX12</accession>
<dbReference type="PANTHER" id="PTHR46796:SF12">
    <property type="entry name" value="HTH-TYPE DNA-BINDING TRANSCRIPTIONAL ACTIVATOR EUTR"/>
    <property type="match status" value="1"/>
</dbReference>
<gene>
    <name evidence="5" type="ORF">V1479_18190</name>
</gene>
<dbReference type="Pfam" id="PF14525">
    <property type="entry name" value="AraC_binding_2"/>
    <property type="match status" value="1"/>
</dbReference>
<sequence length="343" mass="38459">MKEGHSNAAPLSAHILFESDDLDCARERVAEKFCSHRLEIIGDRKPFRAVHHHAPGDIISLNYISYGADVLIDPGELGDFYLIQMPVNGGATIRHGGREFITSRSVASVLNADLATRMQWWQGCAQILIQVRKAPFMALAERLLDRRLPGPVVFDPLIDFTRPHMLAWRGMANAMFHAAEETAGGPTLQAALNEQRLMELFLRGQPNSCSLFFDDTPSGATPRHVRRAEEYIRAFADRPITLLDIAEAAGVAPRTLQLGYRTVLGISPLRSLTRERLRRVRYELIAGEGSVSVTDVAFRWGFGHLGRFAADYRCEFGERPSETVRRSAAAPFPSYSERFRQLR</sequence>
<comment type="caution">
    <text evidence="5">The sequence shown here is derived from an EMBL/GenBank/DDBJ whole genome shotgun (WGS) entry which is preliminary data.</text>
</comment>
<dbReference type="SMART" id="SM00342">
    <property type="entry name" value="HTH_ARAC"/>
    <property type="match status" value="1"/>
</dbReference>
<evidence type="ECO:0000259" key="4">
    <source>
        <dbReference type="PROSITE" id="PS01124"/>
    </source>
</evidence>
<evidence type="ECO:0000256" key="2">
    <source>
        <dbReference type="ARBA" id="ARBA00023125"/>
    </source>
</evidence>
<dbReference type="Pfam" id="PF12833">
    <property type="entry name" value="HTH_18"/>
    <property type="match status" value="1"/>
</dbReference>
<dbReference type="PROSITE" id="PS01124">
    <property type="entry name" value="HTH_ARAC_FAMILY_2"/>
    <property type="match status" value="1"/>
</dbReference>
<dbReference type="InterPro" id="IPR009057">
    <property type="entry name" value="Homeodomain-like_sf"/>
</dbReference>
<feature type="domain" description="HTH araC/xylS-type" evidence="4">
    <location>
        <begin position="226"/>
        <end position="326"/>
    </location>
</feature>
<dbReference type="RefSeq" id="WP_368804186.1">
    <property type="nucleotide sequence ID" value="NZ_JAZHFV010000006.1"/>
</dbReference>